<keyword evidence="2" id="KW-1003">Cell membrane</keyword>
<evidence type="ECO:0000256" key="4">
    <source>
        <dbReference type="ARBA" id="ARBA00022989"/>
    </source>
</evidence>
<dbReference type="Proteomes" id="UP000199700">
    <property type="component" value="Chromosome"/>
</dbReference>
<evidence type="ECO:0000256" key="6">
    <source>
        <dbReference type="SAM" id="Phobius"/>
    </source>
</evidence>
<feature type="transmembrane region" description="Helical" evidence="6">
    <location>
        <begin position="7"/>
        <end position="26"/>
    </location>
</feature>
<dbReference type="InterPro" id="IPR050833">
    <property type="entry name" value="Poly_Biosynth_Transport"/>
</dbReference>
<feature type="transmembrane region" description="Helical" evidence="6">
    <location>
        <begin position="318"/>
        <end position="338"/>
    </location>
</feature>
<dbReference type="GO" id="GO:0005886">
    <property type="term" value="C:plasma membrane"/>
    <property type="evidence" value="ECO:0007669"/>
    <property type="project" value="UniProtKB-SubCell"/>
</dbReference>
<reference evidence="7" key="1">
    <citation type="submission" date="2016-10" db="EMBL/GenBank/DDBJ databases">
        <authorList>
            <person name="Varghese N."/>
            <person name="Submissions S."/>
        </authorList>
    </citation>
    <scope>NUCLEOTIDE SEQUENCE [LARGE SCALE GENOMIC DNA]</scope>
    <source>
        <strain evidence="7">DSM 22082</strain>
    </source>
</reference>
<keyword evidence="5 6" id="KW-0472">Membrane</keyword>
<feature type="transmembrane region" description="Helical" evidence="6">
    <location>
        <begin position="101"/>
        <end position="123"/>
    </location>
</feature>
<feature type="transmembrane region" description="Helical" evidence="6">
    <location>
        <begin position="162"/>
        <end position="183"/>
    </location>
</feature>
<name>A0A1H1TDW2_BRESA</name>
<accession>A0A1H1TDW2</accession>
<feature type="transmembrane region" description="Helical" evidence="6">
    <location>
        <begin position="204"/>
        <end position="224"/>
    </location>
</feature>
<feature type="transmembrane region" description="Helical" evidence="6">
    <location>
        <begin position="135"/>
        <end position="156"/>
    </location>
</feature>
<feature type="transmembrane region" description="Helical" evidence="6">
    <location>
        <begin position="350"/>
        <end position="374"/>
    </location>
</feature>
<proteinExistence type="predicted"/>
<evidence type="ECO:0000256" key="5">
    <source>
        <dbReference type="ARBA" id="ARBA00023136"/>
    </source>
</evidence>
<dbReference type="EMBL" id="LT629739">
    <property type="protein sequence ID" value="SDS58324.1"/>
    <property type="molecule type" value="Genomic_DNA"/>
</dbReference>
<evidence type="ECO:0000313" key="7">
    <source>
        <dbReference type="EMBL" id="SDS58324.1"/>
    </source>
</evidence>
<feature type="transmembrane region" description="Helical" evidence="6">
    <location>
        <begin position="38"/>
        <end position="57"/>
    </location>
</feature>
<sequence>MAGHRGSMVLVTLGNIMVATAQWYLIWLFAREAGPQAVGIYSSLLAYMTPIFIFAQLGLRNLYITLQSAVTWSVYLAIRISGIIIAGTLALGALAVLAPSAAWPMGVAILLIKTANSAADLYFARLQRSECLRTFGVLLILDAACTAAVTTAVMTYTGSVEFAVFAAAAVAVASASATILLALRTTVAQADASAGRFGPNALTLIRHGAPLALSQGIQSVLTYLPLAVVGWLGSTGDIGVYSSAAYLVTFANLLGASVQITVLTDYRRRFGESGKPRFRQMVRKNSVITVVVMSPLVALAVIIGPFLLTLVYGADFDISRLSVLFFSLSAVIVLPSYLLSSLHLVLNHYWVMTIVGAVSIVAVVFAGGAAGYVGAGPVEAGSLAVLASAVARYMGADFLSSHTLSLRRTPAPKQKAGLP</sequence>
<feature type="transmembrane region" description="Helical" evidence="6">
    <location>
        <begin position="69"/>
        <end position="95"/>
    </location>
</feature>
<dbReference type="AlphaFoldDB" id="A0A1H1TDW2"/>
<gene>
    <name evidence="7" type="ORF">SAMN04489751_2340</name>
</gene>
<dbReference type="PANTHER" id="PTHR30250">
    <property type="entry name" value="PST FAMILY PREDICTED COLANIC ACID TRANSPORTER"/>
    <property type="match status" value="1"/>
</dbReference>
<dbReference type="PANTHER" id="PTHR30250:SF11">
    <property type="entry name" value="O-ANTIGEN TRANSPORTER-RELATED"/>
    <property type="match status" value="1"/>
</dbReference>
<keyword evidence="4 6" id="KW-1133">Transmembrane helix</keyword>
<protein>
    <submittedName>
        <fullName evidence="7">Membrane protein involved in the export of O-antigen and teichoic acid</fullName>
    </submittedName>
</protein>
<dbReference type="RefSeq" id="WP_157691427.1">
    <property type="nucleotide sequence ID" value="NZ_LT629739.1"/>
</dbReference>
<comment type="subcellular location">
    <subcellularLocation>
        <location evidence="1">Cell membrane</location>
        <topology evidence="1">Multi-pass membrane protein</topology>
    </subcellularLocation>
</comment>
<feature type="transmembrane region" description="Helical" evidence="6">
    <location>
        <begin position="287"/>
        <end position="312"/>
    </location>
</feature>
<keyword evidence="3 6" id="KW-0812">Transmembrane</keyword>
<organism evidence="7 8">
    <name type="scientific">Brevibacterium sandarakinum</name>
    <dbReference type="NCBI Taxonomy" id="629680"/>
    <lineage>
        <taxon>Bacteria</taxon>
        <taxon>Bacillati</taxon>
        <taxon>Actinomycetota</taxon>
        <taxon>Actinomycetes</taxon>
        <taxon>Micrococcales</taxon>
        <taxon>Brevibacteriaceae</taxon>
        <taxon>Brevibacterium</taxon>
    </lineage>
</organism>
<evidence type="ECO:0000256" key="3">
    <source>
        <dbReference type="ARBA" id="ARBA00022692"/>
    </source>
</evidence>
<evidence type="ECO:0000256" key="2">
    <source>
        <dbReference type="ARBA" id="ARBA00022475"/>
    </source>
</evidence>
<evidence type="ECO:0000313" key="8">
    <source>
        <dbReference type="Proteomes" id="UP000199700"/>
    </source>
</evidence>
<dbReference type="OrthoDB" id="5188012at2"/>
<keyword evidence="8" id="KW-1185">Reference proteome</keyword>
<dbReference type="STRING" id="629680.SAMN04489751_2340"/>
<feature type="transmembrane region" description="Helical" evidence="6">
    <location>
        <begin position="244"/>
        <end position="266"/>
    </location>
</feature>
<evidence type="ECO:0000256" key="1">
    <source>
        <dbReference type="ARBA" id="ARBA00004651"/>
    </source>
</evidence>